<evidence type="ECO:0000256" key="1">
    <source>
        <dbReference type="SAM" id="Phobius"/>
    </source>
</evidence>
<reference evidence="2 3" key="1">
    <citation type="submission" date="2018-04" db="EMBL/GenBank/DDBJ databases">
        <title>Complete genome uncultured novel isolate.</title>
        <authorList>
            <person name="Merlino G."/>
        </authorList>
    </citation>
    <scope>NUCLEOTIDE SEQUENCE [LARGE SCALE GENOMIC DNA]</scope>
    <source>
        <strain evidence="3">R1DC9</strain>
    </source>
</reference>
<protein>
    <submittedName>
        <fullName evidence="2">Uncharacterized protein</fullName>
    </submittedName>
</protein>
<evidence type="ECO:0000313" key="3">
    <source>
        <dbReference type="Proteomes" id="UP000298616"/>
    </source>
</evidence>
<gene>
    <name evidence="2" type="ORF">DCC35_06975</name>
</gene>
<feature type="transmembrane region" description="Helical" evidence="1">
    <location>
        <begin position="44"/>
        <end position="67"/>
    </location>
</feature>
<feature type="transmembrane region" description="Helical" evidence="1">
    <location>
        <begin position="118"/>
        <end position="140"/>
    </location>
</feature>
<organism evidence="2 3">
    <name type="scientific">Mangrovivirga cuniculi</name>
    <dbReference type="NCBI Taxonomy" id="2715131"/>
    <lineage>
        <taxon>Bacteria</taxon>
        <taxon>Pseudomonadati</taxon>
        <taxon>Bacteroidota</taxon>
        <taxon>Cytophagia</taxon>
        <taxon>Cytophagales</taxon>
        <taxon>Mangrovivirgaceae</taxon>
        <taxon>Mangrovivirga</taxon>
    </lineage>
</organism>
<name>A0A4D7JNX9_9BACT</name>
<dbReference type="AlphaFoldDB" id="A0A4D7JNX9"/>
<dbReference type="KEGG" id="fpf:DCC35_06975"/>
<dbReference type="RefSeq" id="WP_137090089.1">
    <property type="nucleotide sequence ID" value="NZ_CP028923.1"/>
</dbReference>
<sequence>MIKLKSHPQLNRLKIKFIIEIVAISLFVVLYYDAFDGHQKPLLLNAILIFFALAYIISDLAGMYNLYNPVQKGSLVQSLLTFSNKIRFFGLLNTISAFLFGLAVIGFFVYGIEITGTKTLLITGFFIFLVVMTFIGWRIWKRRIRSIESIFIELTSE</sequence>
<keyword evidence="1" id="KW-0472">Membrane</keyword>
<feature type="transmembrane region" description="Helical" evidence="1">
    <location>
        <begin position="88"/>
        <end position="112"/>
    </location>
</feature>
<feature type="transmembrane region" description="Helical" evidence="1">
    <location>
        <begin position="12"/>
        <end position="32"/>
    </location>
</feature>
<evidence type="ECO:0000313" key="2">
    <source>
        <dbReference type="EMBL" id="QCK14502.1"/>
    </source>
</evidence>
<dbReference type="Proteomes" id="UP000298616">
    <property type="component" value="Chromosome"/>
</dbReference>
<dbReference type="EMBL" id="CP028923">
    <property type="protein sequence ID" value="QCK14502.1"/>
    <property type="molecule type" value="Genomic_DNA"/>
</dbReference>
<accession>A0A4D7JNX9</accession>
<proteinExistence type="predicted"/>
<keyword evidence="1" id="KW-0812">Transmembrane</keyword>
<keyword evidence="1" id="KW-1133">Transmembrane helix</keyword>
<keyword evidence="3" id="KW-1185">Reference proteome</keyword>
<dbReference type="OrthoDB" id="954677at2"/>